<dbReference type="Pfam" id="PF04178">
    <property type="entry name" value="Got1"/>
    <property type="match status" value="1"/>
</dbReference>
<dbReference type="EMBL" id="HBHQ01000846">
    <property type="protein sequence ID" value="CAD9808714.1"/>
    <property type="molecule type" value="Transcribed_RNA"/>
</dbReference>
<dbReference type="GO" id="GO:0016192">
    <property type="term" value="P:vesicle-mediated transport"/>
    <property type="evidence" value="ECO:0007669"/>
    <property type="project" value="InterPro"/>
</dbReference>
<dbReference type="InterPro" id="IPR011691">
    <property type="entry name" value="Vesicle_transpt_SFT2"/>
</dbReference>
<evidence type="ECO:0000256" key="4">
    <source>
        <dbReference type="ARBA" id="ARBA00022927"/>
    </source>
</evidence>
<feature type="transmembrane region" description="Helical" evidence="8">
    <location>
        <begin position="122"/>
        <end position="144"/>
    </location>
</feature>
<organism evidence="10">
    <name type="scientific">Attheya septentrionalis</name>
    <dbReference type="NCBI Taxonomy" id="420275"/>
    <lineage>
        <taxon>Eukaryota</taxon>
        <taxon>Sar</taxon>
        <taxon>Stramenopiles</taxon>
        <taxon>Ochrophyta</taxon>
        <taxon>Bacillariophyta</taxon>
        <taxon>Coscinodiscophyceae</taxon>
        <taxon>Chaetocerotophycidae</taxon>
        <taxon>Chaetocerotales</taxon>
        <taxon>Attheyaceae</taxon>
        <taxon>Attheya</taxon>
    </lineage>
</organism>
<evidence type="ECO:0000256" key="2">
    <source>
        <dbReference type="ARBA" id="ARBA00022448"/>
    </source>
</evidence>
<comment type="function">
    <text evidence="8">May be involved in fusion of retrograde transport vesicles derived from an endocytic compartment with the Golgi complex.</text>
</comment>
<keyword evidence="3 8" id="KW-0812">Transmembrane</keyword>
<keyword evidence="5 8" id="KW-1133">Transmembrane helix</keyword>
<evidence type="ECO:0000256" key="6">
    <source>
        <dbReference type="ARBA" id="ARBA00023136"/>
    </source>
</evidence>
<evidence type="ECO:0000313" key="10">
    <source>
        <dbReference type="EMBL" id="CAD9808714.1"/>
    </source>
</evidence>
<feature type="transmembrane region" description="Helical" evidence="8">
    <location>
        <begin position="90"/>
        <end position="110"/>
    </location>
</feature>
<keyword evidence="4 8" id="KW-0653">Protein transport</keyword>
<comment type="caution">
    <text evidence="8">Lacks conserved residue(s) required for the propagation of feature annotation.</text>
</comment>
<keyword evidence="6 8" id="KW-0472">Membrane</keyword>
<dbReference type="GO" id="GO:0016020">
    <property type="term" value="C:membrane"/>
    <property type="evidence" value="ECO:0007669"/>
    <property type="project" value="UniProtKB-SubCell"/>
</dbReference>
<accession>A0A7S2U6T7</accession>
<comment type="subcellular location">
    <subcellularLocation>
        <location evidence="1 8">Membrane</location>
        <topology evidence="1 8">Multi-pass membrane protein</topology>
    </subcellularLocation>
</comment>
<proteinExistence type="inferred from homology"/>
<feature type="compositionally biased region" description="Low complexity" evidence="9">
    <location>
        <begin position="11"/>
        <end position="25"/>
    </location>
</feature>
<sequence length="247" mass="26644">MSSNSFGDWYAQQQQPQSGSPASSGFSINGLFGGSSAEEKKTDGDVELGNGDEQAPLFGGTENLNFSNLRAGLEAQLPQKIMGMNYQQRFQVFCGMLILSALFFALGFFVGLPMITVRPQKFALSFTFGSLLFMSSFGILKGPWAHFSGMLARERLPFTTMYIGSMFLTLYLTFNAGGASGYVLVLGASACQLMALMWYLITFLPGGAAGMRVLTQAMYTLLKPIIKGCAKVQGMCLAKCFGWATGS</sequence>
<evidence type="ECO:0000256" key="9">
    <source>
        <dbReference type="SAM" id="MobiDB-lite"/>
    </source>
</evidence>
<dbReference type="PANTHER" id="PTHR23137">
    <property type="entry name" value="VESICLE TRANSPORT PROTEIN-RELATED"/>
    <property type="match status" value="1"/>
</dbReference>
<keyword evidence="2 8" id="KW-0813">Transport</keyword>
<evidence type="ECO:0000256" key="8">
    <source>
        <dbReference type="RuleBase" id="RU363111"/>
    </source>
</evidence>
<evidence type="ECO:0000256" key="5">
    <source>
        <dbReference type="ARBA" id="ARBA00022989"/>
    </source>
</evidence>
<name>A0A7S2U6T7_9STRA</name>
<evidence type="ECO:0000256" key="1">
    <source>
        <dbReference type="ARBA" id="ARBA00004141"/>
    </source>
</evidence>
<feature type="transmembrane region" description="Helical" evidence="8">
    <location>
        <begin position="156"/>
        <end position="174"/>
    </location>
</feature>
<dbReference type="InterPro" id="IPR007305">
    <property type="entry name" value="Vesicle_transpt_Got1/SFT2"/>
</dbReference>
<comment type="similarity">
    <text evidence="7 8">Belongs to the SFT2 family.</text>
</comment>
<dbReference type="AlphaFoldDB" id="A0A7S2U6T7"/>
<gene>
    <name evidence="10" type="ORF">ASEP1449_LOCUS536</name>
</gene>
<dbReference type="GO" id="GO:0012505">
    <property type="term" value="C:endomembrane system"/>
    <property type="evidence" value="ECO:0007669"/>
    <property type="project" value="UniProtKB-ARBA"/>
</dbReference>
<evidence type="ECO:0000256" key="7">
    <source>
        <dbReference type="ARBA" id="ARBA00025800"/>
    </source>
</evidence>
<reference evidence="10" key="1">
    <citation type="submission" date="2021-01" db="EMBL/GenBank/DDBJ databases">
        <authorList>
            <person name="Corre E."/>
            <person name="Pelletier E."/>
            <person name="Niang G."/>
            <person name="Scheremetjew M."/>
            <person name="Finn R."/>
            <person name="Kale V."/>
            <person name="Holt S."/>
            <person name="Cochrane G."/>
            <person name="Meng A."/>
            <person name="Brown T."/>
            <person name="Cohen L."/>
        </authorList>
    </citation>
    <scope>NUCLEOTIDE SEQUENCE</scope>
    <source>
        <strain evidence="10">CCMP2084</strain>
    </source>
</reference>
<feature type="region of interest" description="Disordered" evidence="9">
    <location>
        <begin position="1"/>
        <end position="52"/>
    </location>
</feature>
<protein>
    <recommendedName>
        <fullName evidence="8">Vesicle transport protein</fullName>
    </recommendedName>
</protein>
<dbReference type="PANTHER" id="PTHR23137:SF36">
    <property type="entry name" value="VESICLE TRANSPORT PROTEIN SFT2C"/>
    <property type="match status" value="1"/>
</dbReference>
<dbReference type="GO" id="GO:0015031">
    <property type="term" value="P:protein transport"/>
    <property type="evidence" value="ECO:0007669"/>
    <property type="project" value="UniProtKB-KW"/>
</dbReference>
<evidence type="ECO:0000256" key="3">
    <source>
        <dbReference type="ARBA" id="ARBA00022692"/>
    </source>
</evidence>
<dbReference type="GO" id="GO:0005737">
    <property type="term" value="C:cytoplasm"/>
    <property type="evidence" value="ECO:0007669"/>
    <property type="project" value="UniProtKB-ARBA"/>
</dbReference>